<protein>
    <submittedName>
        <fullName evidence="2">Uncharacterized protein</fullName>
    </submittedName>
</protein>
<feature type="region of interest" description="Disordered" evidence="1">
    <location>
        <begin position="14"/>
        <end position="37"/>
    </location>
</feature>
<evidence type="ECO:0000313" key="2">
    <source>
        <dbReference type="EMBL" id="ACB53942.1"/>
    </source>
</evidence>
<reference evidence="2 3" key="1">
    <citation type="journal article" date="2008" name="Proc. Natl. Acad. Sci. U.S.A.">
        <title>The genome of Cyanothece 51142, a unicellular diazotrophic cyanobacterium important in the marine nitrogen cycle.</title>
        <authorList>
            <person name="Welsh E.A."/>
            <person name="Liberton M."/>
            <person name="Stoeckel J."/>
            <person name="Loh T."/>
            <person name="Elvitigala T."/>
            <person name="Wang C."/>
            <person name="Wollam A."/>
            <person name="Fulton R.S."/>
            <person name="Clifton S.W."/>
            <person name="Jacobs J.M."/>
            <person name="Aurora R."/>
            <person name="Ghosh B.K."/>
            <person name="Sherman L.A."/>
            <person name="Smith R.D."/>
            <person name="Wilson R.K."/>
            <person name="Pakrasi H.B."/>
        </authorList>
    </citation>
    <scope>NUCLEOTIDE SEQUENCE [LARGE SCALE GENOMIC DNA]</scope>
    <source>
        <strain evidence="3">ATCC 51142 / BH68</strain>
    </source>
</reference>
<dbReference type="EMBL" id="CP000806">
    <property type="protein sequence ID" value="ACB53942.1"/>
    <property type="molecule type" value="Genomic_DNA"/>
</dbReference>
<proteinExistence type="predicted"/>
<accession>B1WVF2</accession>
<keyword evidence="3" id="KW-1185">Reference proteome</keyword>
<dbReference type="AlphaFoldDB" id="B1WVF2"/>
<organism evidence="2 3">
    <name type="scientific">Crocosphaera subtropica (strain ATCC 51142 / BH68)</name>
    <name type="common">Cyanothece sp. (strain ATCC 51142)</name>
    <dbReference type="NCBI Taxonomy" id="43989"/>
    <lineage>
        <taxon>Bacteria</taxon>
        <taxon>Bacillati</taxon>
        <taxon>Cyanobacteriota</taxon>
        <taxon>Cyanophyceae</taxon>
        <taxon>Oscillatoriophycideae</taxon>
        <taxon>Chroococcales</taxon>
        <taxon>Aphanothecaceae</taxon>
        <taxon>Crocosphaera</taxon>
        <taxon>Crocosphaera subtropica</taxon>
    </lineage>
</organism>
<dbReference type="KEGG" id="cyt:cce_4594"/>
<dbReference type="HOGENOM" id="CLU_3342768_0_0_3"/>
<dbReference type="STRING" id="43989.cce_4594"/>
<name>B1WVF2_CROS5</name>
<dbReference type="Proteomes" id="UP000001203">
    <property type="component" value="Chromosome circular"/>
</dbReference>
<evidence type="ECO:0000256" key="1">
    <source>
        <dbReference type="SAM" id="MobiDB-lite"/>
    </source>
</evidence>
<gene>
    <name evidence="2" type="ordered locus">cce_4594</name>
</gene>
<sequence length="37" mass="4226">MRSPISNLEVGDRIFWKNPTPNPEPLTPNSTYLVGKR</sequence>
<evidence type="ECO:0000313" key="3">
    <source>
        <dbReference type="Proteomes" id="UP000001203"/>
    </source>
</evidence>